<accession>A0A7S4ALY4</accession>
<keyword evidence="4" id="KW-0496">Mitochondrion</keyword>
<organism evidence="8">
    <name type="scientific">Pseudo-nitzschia australis</name>
    <dbReference type="NCBI Taxonomy" id="44445"/>
    <lineage>
        <taxon>Eukaryota</taxon>
        <taxon>Sar</taxon>
        <taxon>Stramenopiles</taxon>
        <taxon>Ochrophyta</taxon>
        <taxon>Bacillariophyta</taxon>
        <taxon>Bacillariophyceae</taxon>
        <taxon>Bacillariophycidae</taxon>
        <taxon>Bacillariales</taxon>
        <taxon>Bacillariaceae</taxon>
        <taxon>Pseudo-nitzschia</taxon>
    </lineage>
</organism>
<reference evidence="8" key="1">
    <citation type="submission" date="2021-01" db="EMBL/GenBank/DDBJ databases">
        <authorList>
            <person name="Corre E."/>
            <person name="Pelletier E."/>
            <person name="Niang G."/>
            <person name="Scheremetjew M."/>
            <person name="Finn R."/>
            <person name="Kale V."/>
            <person name="Holt S."/>
            <person name="Cochrane G."/>
            <person name="Meng A."/>
            <person name="Brown T."/>
            <person name="Cohen L."/>
        </authorList>
    </citation>
    <scope>NUCLEOTIDE SEQUENCE</scope>
    <source>
        <strain evidence="8">10249 10 AB</strain>
    </source>
</reference>
<evidence type="ECO:0000256" key="7">
    <source>
        <dbReference type="SAM" id="MobiDB-lite"/>
    </source>
</evidence>
<evidence type="ECO:0000256" key="4">
    <source>
        <dbReference type="ARBA" id="ARBA00023128"/>
    </source>
</evidence>
<keyword evidence="5" id="KW-0687">Ribonucleoprotein</keyword>
<sequence>MAHRSIELAKRGFGLTARQFQAASVRSVAAFTPSSSNNNNNATADLSLRIRFFDNSSSNNHQRSYSSTAVSSAREYKPSPLDAFRDPVGRQTRMEQPVGRQWSVKELRRKSYEDLHRLWYVLYKEKNMLLTEQQLSRRRQLIFPQPDRFKKVQKSMGAIRQVLGERKRETVAAHLVRHEEKELAKQMTAEMDTQDVFESIDEASLDDSDGDNSNKDTSK</sequence>
<feature type="compositionally biased region" description="Acidic residues" evidence="7">
    <location>
        <begin position="192"/>
        <end position="210"/>
    </location>
</feature>
<dbReference type="InterPro" id="IPR036049">
    <property type="entry name" value="Ribosomal_uL29_sf"/>
</dbReference>
<dbReference type="GO" id="GO:0003735">
    <property type="term" value="F:structural constituent of ribosome"/>
    <property type="evidence" value="ECO:0007669"/>
    <property type="project" value="InterPro"/>
</dbReference>
<keyword evidence="3" id="KW-0689">Ribosomal protein</keyword>
<comment type="similarity">
    <text evidence="2">Belongs to the universal ribosomal protein uL29 family.</text>
</comment>
<evidence type="ECO:0000256" key="3">
    <source>
        <dbReference type="ARBA" id="ARBA00022980"/>
    </source>
</evidence>
<name>A0A7S4ALY4_9STRA</name>
<evidence type="ECO:0000256" key="2">
    <source>
        <dbReference type="ARBA" id="ARBA00009254"/>
    </source>
</evidence>
<dbReference type="AlphaFoldDB" id="A0A7S4ALY4"/>
<dbReference type="InterPro" id="IPR010729">
    <property type="entry name" value="Ribosomal_uL29_mit"/>
</dbReference>
<evidence type="ECO:0000256" key="6">
    <source>
        <dbReference type="ARBA" id="ARBA00035289"/>
    </source>
</evidence>
<dbReference type="GO" id="GO:0005762">
    <property type="term" value="C:mitochondrial large ribosomal subunit"/>
    <property type="evidence" value="ECO:0007669"/>
    <property type="project" value="TreeGrafter"/>
</dbReference>
<evidence type="ECO:0000256" key="5">
    <source>
        <dbReference type="ARBA" id="ARBA00023274"/>
    </source>
</evidence>
<dbReference type="InterPro" id="IPR038340">
    <property type="entry name" value="MRP-L47_sf"/>
</dbReference>
<dbReference type="GO" id="GO:0032543">
    <property type="term" value="P:mitochondrial translation"/>
    <property type="evidence" value="ECO:0007669"/>
    <property type="project" value="TreeGrafter"/>
</dbReference>
<feature type="region of interest" description="Disordered" evidence="7">
    <location>
        <begin position="184"/>
        <end position="219"/>
    </location>
</feature>
<evidence type="ECO:0000256" key="1">
    <source>
        <dbReference type="ARBA" id="ARBA00004173"/>
    </source>
</evidence>
<protein>
    <recommendedName>
        <fullName evidence="6">Large ribosomal subunit protein uL29m</fullName>
    </recommendedName>
</protein>
<dbReference type="PANTHER" id="PTHR21183:SF18">
    <property type="entry name" value="LARGE RIBOSOMAL SUBUNIT PROTEIN UL29M"/>
    <property type="match status" value="1"/>
</dbReference>
<proteinExistence type="inferred from homology"/>
<dbReference type="EMBL" id="HBIX01017149">
    <property type="protein sequence ID" value="CAE0719615.1"/>
    <property type="molecule type" value="Transcribed_RNA"/>
</dbReference>
<comment type="subcellular location">
    <subcellularLocation>
        <location evidence="1">Mitochondrion</location>
    </subcellularLocation>
</comment>
<evidence type="ECO:0000313" key="8">
    <source>
        <dbReference type="EMBL" id="CAE0719615.1"/>
    </source>
</evidence>
<dbReference type="PANTHER" id="PTHR21183">
    <property type="entry name" value="RIBOSOMAL PROTEIN L47, MITOCHONDRIAL-RELATED"/>
    <property type="match status" value="1"/>
</dbReference>
<dbReference type="SUPFAM" id="SSF46561">
    <property type="entry name" value="Ribosomal protein L29 (L29p)"/>
    <property type="match status" value="1"/>
</dbReference>
<dbReference type="Pfam" id="PF06984">
    <property type="entry name" value="MRP-L47"/>
    <property type="match status" value="1"/>
</dbReference>
<dbReference type="Gene3D" id="6.10.330.20">
    <property type="match status" value="1"/>
</dbReference>
<gene>
    <name evidence="8" type="ORF">PAUS00366_LOCUS12369</name>
</gene>